<evidence type="ECO:0000313" key="1">
    <source>
        <dbReference type="EMBL" id="KZL76988.1"/>
    </source>
</evidence>
<gene>
    <name evidence="1" type="ORF">CT0861_05153</name>
</gene>
<reference evidence="1 2" key="1">
    <citation type="submission" date="2015-06" db="EMBL/GenBank/DDBJ databases">
        <title>Survival trade-offs in plant roots during colonization by closely related pathogenic and mutualistic fungi.</title>
        <authorList>
            <person name="Hacquard S."/>
            <person name="Kracher B."/>
            <person name="Hiruma K."/>
            <person name="Weinman A."/>
            <person name="Muench P."/>
            <person name="Garrido Oter R."/>
            <person name="Ver Loren van Themaat E."/>
            <person name="Dallerey J.-F."/>
            <person name="Damm U."/>
            <person name="Henrissat B."/>
            <person name="Lespinet O."/>
            <person name="Thon M."/>
            <person name="Kemen E."/>
            <person name="McHardy A.C."/>
            <person name="Schulze-Lefert P."/>
            <person name="O'Connell R.J."/>
        </authorList>
    </citation>
    <scope>NUCLEOTIDE SEQUENCE [LARGE SCALE GENOMIC DNA]</scope>
    <source>
        <strain evidence="1 2">0861</strain>
    </source>
</reference>
<dbReference type="AlphaFoldDB" id="A0A166XVJ9"/>
<accession>A0A166XVJ9</accession>
<comment type="caution">
    <text evidence="1">The sequence shown here is derived from an EMBL/GenBank/DDBJ whole genome shotgun (WGS) entry which is preliminary data.</text>
</comment>
<evidence type="ECO:0000313" key="2">
    <source>
        <dbReference type="Proteomes" id="UP000076552"/>
    </source>
</evidence>
<dbReference type="EMBL" id="LFIV01000011">
    <property type="protein sequence ID" value="KZL76988.1"/>
    <property type="molecule type" value="Genomic_DNA"/>
</dbReference>
<name>A0A166XVJ9_9PEZI</name>
<organism evidence="1 2">
    <name type="scientific">Colletotrichum tofieldiae</name>
    <dbReference type="NCBI Taxonomy" id="708197"/>
    <lineage>
        <taxon>Eukaryota</taxon>
        <taxon>Fungi</taxon>
        <taxon>Dikarya</taxon>
        <taxon>Ascomycota</taxon>
        <taxon>Pezizomycotina</taxon>
        <taxon>Sordariomycetes</taxon>
        <taxon>Hypocreomycetidae</taxon>
        <taxon>Glomerellales</taxon>
        <taxon>Glomerellaceae</taxon>
        <taxon>Colletotrichum</taxon>
        <taxon>Colletotrichum spaethianum species complex</taxon>
    </lineage>
</organism>
<protein>
    <submittedName>
        <fullName evidence="1">Uncharacterized protein</fullName>
    </submittedName>
</protein>
<dbReference type="Proteomes" id="UP000076552">
    <property type="component" value="Unassembled WGS sequence"/>
</dbReference>
<proteinExistence type="predicted"/>
<sequence length="104" mass="11831">MVDVGRFLGLLALEAWHSRVSDWADRTADGHAYGTATDYLFPEGGHLLLFLFFYDDDCYDIKRRQTIMAKWKGGRGIEEEEDKDTLFGDTSASNHIALHRIVHG</sequence>
<keyword evidence="2" id="KW-1185">Reference proteome</keyword>